<keyword evidence="13" id="KW-0732">Signal</keyword>
<dbReference type="Proteomes" id="UP000235116">
    <property type="component" value="Chromosome"/>
</dbReference>
<keyword evidence="6" id="KW-0560">Oxidoreductase</keyword>
<accession>A0A2K9LS93</accession>
<evidence type="ECO:0000256" key="8">
    <source>
        <dbReference type="ARBA" id="ARBA00023133"/>
    </source>
</evidence>
<keyword evidence="15" id="KW-1185">Reference proteome</keyword>
<sequence>MKRLSILAVLLACAVVALGAYTRLKDAGLGCPDWPGCYGHLVIPQSTDAINNANNAYPERPLEAHKAWPEMIHRYFASTLGLVILIILFLSIKARRFDPGIPIKLPAALAALVIFQGLLGMWTVTLGLFPTVVMAHLLGGFTTLCLLFLLASRLHWPAAGSKQPSPSPLPHERAALRFGLAGVAILALQIALGGWTAANYAATICSDLPICQPGWQQHVNFEDAFKFWGHGVEDYEFATHLGADAKITIHVAHRVGAIITSLYLGALFVWLMMQQQMSAIVKKTAAVGLVILFAQIGLGISNVALGLPLMVAVAHNGVAAILMMSLIFLNLNLYRSGRTTQ</sequence>
<keyword evidence="2" id="KW-1003">Cell membrane</keyword>
<evidence type="ECO:0000256" key="12">
    <source>
        <dbReference type="SAM" id="Phobius"/>
    </source>
</evidence>
<evidence type="ECO:0000256" key="9">
    <source>
        <dbReference type="ARBA" id="ARBA00023136"/>
    </source>
</evidence>
<evidence type="ECO:0000313" key="15">
    <source>
        <dbReference type="Proteomes" id="UP000235116"/>
    </source>
</evidence>
<reference evidence="15" key="1">
    <citation type="submission" date="2017-08" db="EMBL/GenBank/DDBJ databases">
        <title>Direct submision.</title>
        <authorList>
            <person name="Kim S.-J."/>
            <person name="Rhee S.-K."/>
        </authorList>
    </citation>
    <scope>NUCLEOTIDE SEQUENCE [LARGE SCALE GENOMIC DNA]</scope>
    <source>
        <strain evidence="15">GI5</strain>
    </source>
</reference>
<feature type="signal peptide" evidence="13">
    <location>
        <begin position="1"/>
        <end position="19"/>
    </location>
</feature>
<evidence type="ECO:0000256" key="4">
    <source>
        <dbReference type="ARBA" id="ARBA00022723"/>
    </source>
</evidence>
<dbReference type="GO" id="GO:0006784">
    <property type="term" value="P:heme A biosynthetic process"/>
    <property type="evidence" value="ECO:0007669"/>
    <property type="project" value="InterPro"/>
</dbReference>
<evidence type="ECO:0000256" key="7">
    <source>
        <dbReference type="ARBA" id="ARBA00023004"/>
    </source>
</evidence>
<feature type="transmembrane region" description="Helical" evidence="12">
    <location>
        <begin position="75"/>
        <end position="93"/>
    </location>
</feature>
<gene>
    <name evidence="14" type="ORF">Kalk_16950</name>
</gene>
<dbReference type="AlphaFoldDB" id="A0A2K9LS93"/>
<feature type="transmembrane region" description="Helical" evidence="12">
    <location>
        <begin position="285"/>
        <end position="307"/>
    </location>
</feature>
<protein>
    <recommendedName>
        <fullName evidence="16">Cytochrome B</fullName>
    </recommendedName>
</protein>
<dbReference type="InterPro" id="IPR003780">
    <property type="entry name" value="COX15/CtaA_fam"/>
</dbReference>
<keyword evidence="4" id="KW-0479">Metal-binding</keyword>
<evidence type="ECO:0000256" key="1">
    <source>
        <dbReference type="ARBA" id="ARBA00004141"/>
    </source>
</evidence>
<keyword evidence="7" id="KW-0408">Iron</keyword>
<dbReference type="PANTHER" id="PTHR35457">
    <property type="entry name" value="HEME A SYNTHASE"/>
    <property type="match status" value="1"/>
</dbReference>
<name>A0A2K9LS93_9GAMM</name>
<dbReference type="GO" id="GO:0016020">
    <property type="term" value="C:membrane"/>
    <property type="evidence" value="ECO:0007669"/>
    <property type="project" value="UniProtKB-SubCell"/>
</dbReference>
<dbReference type="KEGG" id="kak:Kalk_16950"/>
<evidence type="ECO:0000256" key="10">
    <source>
        <dbReference type="ARBA" id="ARBA00023157"/>
    </source>
</evidence>
<evidence type="ECO:0000256" key="11">
    <source>
        <dbReference type="ARBA" id="ARBA00023444"/>
    </source>
</evidence>
<evidence type="ECO:0000313" key="14">
    <source>
        <dbReference type="EMBL" id="AUM15001.1"/>
    </source>
</evidence>
<dbReference type="GO" id="GO:0046872">
    <property type="term" value="F:metal ion binding"/>
    <property type="evidence" value="ECO:0007669"/>
    <property type="project" value="UniProtKB-KW"/>
</dbReference>
<keyword evidence="3 12" id="KW-0812">Transmembrane</keyword>
<feature type="transmembrane region" description="Helical" evidence="12">
    <location>
        <begin position="251"/>
        <end position="273"/>
    </location>
</feature>
<dbReference type="EMBL" id="CP022684">
    <property type="protein sequence ID" value="AUM15001.1"/>
    <property type="molecule type" value="Genomic_DNA"/>
</dbReference>
<feature type="chain" id="PRO_5014746267" description="Cytochrome B" evidence="13">
    <location>
        <begin position="20"/>
        <end position="341"/>
    </location>
</feature>
<dbReference type="Pfam" id="PF02628">
    <property type="entry name" value="COX15-CtaA"/>
    <property type="match status" value="1"/>
</dbReference>
<dbReference type="OrthoDB" id="1447144at2"/>
<proteinExistence type="predicted"/>
<evidence type="ECO:0000256" key="2">
    <source>
        <dbReference type="ARBA" id="ARBA00022475"/>
    </source>
</evidence>
<dbReference type="PANTHER" id="PTHR35457:SF1">
    <property type="entry name" value="HEME A SYNTHASE"/>
    <property type="match status" value="1"/>
</dbReference>
<evidence type="ECO:0000256" key="13">
    <source>
        <dbReference type="SAM" id="SignalP"/>
    </source>
</evidence>
<dbReference type="GO" id="GO:0016491">
    <property type="term" value="F:oxidoreductase activity"/>
    <property type="evidence" value="ECO:0007669"/>
    <property type="project" value="UniProtKB-KW"/>
</dbReference>
<feature type="transmembrane region" description="Helical" evidence="12">
    <location>
        <begin position="135"/>
        <end position="154"/>
    </location>
</feature>
<evidence type="ECO:0000256" key="6">
    <source>
        <dbReference type="ARBA" id="ARBA00023002"/>
    </source>
</evidence>
<dbReference type="InterPro" id="IPR050450">
    <property type="entry name" value="COX15/CtaA_HemeA_synthase"/>
</dbReference>
<keyword evidence="10" id="KW-1015">Disulfide bond</keyword>
<keyword evidence="9 12" id="KW-0472">Membrane</keyword>
<evidence type="ECO:0000256" key="5">
    <source>
        <dbReference type="ARBA" id="ARBA00022989"/>
    </source>
</evidence>
<comment type="subcellular location">
    <subcellularLocation>
        <location evidence="1">Membrane</location>
        <topology evidence="1">Multi-pass membrane protein</topology>
    </subcellularLocation>
</comment>
<comment type="pathway">
    <text evidence="11">Porphyrin-containing compound metabolism.</text>
</comment>
<feature type="transmembrane region" description="Helical" evidence="12">
    <location>
        <begin position="105"/>
        <end position="129"/>
    </location>
</feature>
<feature type="transmembrane region" description="Helical" evidence="12">
    <location>
        <begin position="175"/>
        <end position="198"/>
    </location>
</feature>
<evidence type="ECO:0000256" key="3">
    <source>
        <dbReference type="ARBA" id="ARBA00022692"/>
    </source>
</evidence>
<feature type="transmembrane region" description="Helical" evidence="12">
    <location>
        <begin position="313"/>
        <end position="334"/>
    </location>
</feature>
<keyword evidence="8" id="KW-0350">Heme biosynthesis</keyword>
<organism evidence="14 15">
    <name type="scientific">Ketobacter alkanivorans</name>
    <dbReference type="NCBI Taxonomy" id="1917421"/>
    <lineage>
        <taxon>Bacteria</taxon>
        <taxon>Pseudomonadati</taxon>
        <taxon>Pseudomonadota</taxon>
        <taxon>Gammaproteobacteria</taxon>
        <taxon>Pseudomonadales</taxon>
        <taxon>Ketobacteraceae</taxon>
        <taxon>Ketobacter</taxon>
    </lineage>
</organism>
<evidence type="ECO:0008006" key="16">
    <source>
        <dbReference type="Google" id="ProtNLM"/>
    </source>
</evidence>
<keyword evidence="5 12" id="KW-1133">Transmembrane helix</keyword>